<dbReference type="SMART" id="SM00331">
    <property type="entry name" value="PP2C_SIG"/>
    <property type="match status" value="1"/>
</dbReference>
<dbReference type="Gene3D" id="3.60.40.10">
    <property type="entry name" value="PPM-type phosphatase domain"/>
    <property type="match status" value="1"/>
</dbReference>
<feature type="domain" description="PPM-type phosphatase" evidence="1">
    <location>
        <begin position="3"/>
        <end position="245"/>
    </location>
</feature>
<dbReference type="Pfam" id="PF13672">
    <property type="entry name" value="PP2C_2"/>
    <property type="match status" value="1"/>
</dbReference>
<dbReference type="SUPFAM" id="SSF81606">
    <property type="entry name" value="PP2C-like"/>
    <property type="match status" value="1"/>
</dbReference>
<dbReference type="NCBIfam" id="NF033484">
    <property type="entry name" value="Stp1_PP2C_phos"/>
    <property type="match status" value="1"/>
</dbReference>
<dbReference type="PROSITE" id="PS51746">
    <property type="entry name" value="PPM_2"/>
    <property type="match status" value="1"/>
</dbReference>
<dbReference type="InterPro" id="IPR015655">
    <property type="entry name" value="PP2C"/>
</dbReference>
<proteinExistence type="predicted"/>
<evidence type="ECO:0000313" key="3">
    <source>
        <dbReference type="Proteomes" id="UP000824262"/>
    </source>
</evidence>
<evidence type="ECO:0000313" key="2">
    <source>
        <dbReference type="EMBL" id="HIQ79186.1"/>
    </source>
</evidence>
<protein>
    <submittedName>
        <fullName evidence="2">Stp1/IreP family PP2C-type Ser/Thr phosphatase</fullName>
    </submittedName>
</protein>
<sequence length="245" mass="26712">MNSFGITDRGKVRRDNQDSFLVERIEGRDALIAVLCDGMGGEKAGNIASDLAAKTYAGVLRQRFAGQKLKGAEVPEAMAAACAEANHMVYSYSCFDSAYTGMGTTLVSAVMLDGRAYVLNVGDSRAYKITRRKITQITRDHSLVQDMVDRGEISAEEARTHPRRNVITRALGVDENVPSDSFAPRLARGDILLLCSDGLTNMLTDKEIFLAAKEHRDPLSLSRALMKAALERGARDNVTIIALTK</sequence>
<name>A0A9D0ZGV2_9FIRM</name>
<gene>
    <name evidence="2" type="ORF">IAB77_08000</name>
</gene>
<reference evidence="2" key="2">
    <citation type="journal article" date="2021" name="PeerJ">
        <title>Extensive microbial diversity within the chicken gut microbiome revealed by metagenomics and culture.</title>
        <authorList>
            <person name="Gilroy R."/>
            <person name="Ravi A."/>
            <person name="Getino M."/>
            <person name="Pursley I."/>
            <person name="Horton D.L."/>
            <person name="Alikhan N.F."/>
            <person name="Baker D."/>
            <person name="Gharbi K."/>
            <person name="Hall N."/>
            <person name="Watson M."/>
            <person name="Adriaenssens E.M."/>
            <person name="Foster-Nyarko E."/>
            <person name="Jarju S."/>
            <person name="Secka A."/>
            <person name="Antonio M."/>
            <person name="Oren A."/>
            <person name="Chaudhuri R.R."/>
            <person name="La Ragione R."/>
            <person name="Hildebrand F."/>
            <person name="Pallen M.J."/>
        </authorList>
    </citation>
    <scope>NUCLEOTIDE SEQUENCE</scope>
    <source>
        <strain evidence="2">ChiBcolR7-354</strain>
    </source>
</reference>
<accession>A0A9D0ZGV2</accession>
<dbReference type="PANTHER" id="PTHR47992">
    <property type="entry name" value="PROTEIN PHOSPHATASE"/>
    <property type="match status" value="1"/>
</dbReference>
<dbReference type="SMART" id="SM00332">
    <property type="entry name" value="PP2Cc"/>
    <property type="match status" value="1"/>
</dbReference>
<evidence type="ECO:0000259" key="1">
    <source>
        <dbReference type="PROSITE" id="PS51746"/>
    </source>
</evidence>
<dbReference type="AlphaFoldDB" id="A0A9D0ZGV2"/>
<comment type="caution">
    <text evidence="2">The sequence shown here is derived from an EMBL/GenBank/DDBJ whole genome shotgun (WGS) entry which is preliminary data.</text>
</comment>
<dbReference type="CDD" id="cd00143">
    <property type="entry name" value="PP2Cc"/>
    <property type="match status" value="1"/>
</dbReference>
<dbReference type="EMBL" id="DVGA01000085">
    <property type="protein sequence ID" value="HIQ79186.1"/>
    <property type="molecule type" value="Genomic_DNA"/>
</dbReference>
<reference evidence="2" key="1">
    <citation type="submission" date="2020-10" db="EMBL/GenBank/DDBJ databases">
        <authorList>
            <person name="Gilroy R."/>
        </authorList>
    </citation>
    <scope>NUCLEOTIDE SEQUENCE</scope>
    <source>
        <strain evidence="2">ChiBcolR7-354</strain>
    </source>
</reference>
<dbReference type="InterPro" id="IPR001932">
    <property type="entry name" value="PPM-type_phosphatase-like_dom"/>
</dbReference>
<dbReference type="Proteomes" id="UP000824262">
    <property type="component" value="Unassembled WGS sequence"/>
</dbReference>
<dbReference type="InterPro" id="IPR036457">
    <property type="entry name" value="PPM-type-like_dom_sf"/>
</dbReference>
<dbReference type="GO" id="GO:0004722">
    <property type="term" value="F:protein serine/threonine phosphatase activity"/>
    <property type="evidence" value="ECO:0007669"/>
    <property type="project" value="InterPro"/>
</dbReference>
<organism evidence="2 3">
    <name type="scientific">Candidatus Scatomorpha intestinavium</name>
    <dbReference type="NCBI Taxonomy" id="2840922"/>
    <lineage>
        <taxon>Bacteria</taxon>
        <taxon>Bacillati</taxon>
        <taxon>Bacillota</taxon>
        <taxon>Clostridia</taxon>
        <taxon>Eubacteriales</taxon>
        <taxon>Candidatus Scatomorpha</taxon>
    </lineage>
</organism>